<keyword evidence="1 4" id="KW-0489">Methyltransferase</keyword>
<dbReference type="AlphaFoldDB" id="A0A4V3CXW1"/>
<feature type="domain" description="Methyltransferase" evidence="3">
    <location>
        <begin position="45"/>
        <end position="132"/>
    </location>
</feature>
<organism evidence="4 5">
    <name type="scientific">Labedaea rhizosphaerae</name>
    <dbReference type="NCBI Taxonomy" id="598644"/>
    <lineage>
        <taxon>Bacteria</taxon>
        <taxon>Bacillati</taxon>
        <taxon>Actinomycetota</taxon>
        <taxon>Actinomycetes</taxon>
        <taxon>Pseudonocardiales</taxon>
        <taxon>Pseudonocardiaceae</taxon>
        <taxon>Labedaea</taxon>
    </lineage>
</organism>
<dbReference type="SUPFAM" id="SSF53335">
    <property type="entry name" value="S-adenosyl-L-methionine-dependent methyltransferases"/>
    <property type="match status" value="1"/>
</dbReference>
<dbReference type="PANTHER" id="PTHR43861">
    <property type="entry name" value="TRANS-ACONITATE 2-METHYLTRANSFERASE-RELATED"/>
    <property type="match status" value="1"/>
</dbReference>
<comment type="caution">
    <text evidence="4">The sequence shown here is derived from an EMBL/GenBank/DDBJ whole genome shotgun (WGS) entry which is preliminary data.</text>
</comment>
<sequence>MPEQDEVDAVDGYDDPALAGLYDEINGWAADNEFYVELMLAAASVLDVGCGTGVMLHAARDRGHPGRLCGIDPAGAMLDIARKRADIEWVHGDMGTARWHDEFELATMTGHAFQELVTDEQIRTTLANVRAAVTGRFVFETRNPAARAWEQWNPSNAMTVGTATISHRVLDVSDGLVTFTETTEDPAWSRPKVAKGVLRFLDRDELNDFLTEAGFTIEAQYGDWARGPVTPAARELITVARSTMD</sequence>
<keyword evidence="5" id="KW-1185">Reference proteome</keyword>
<dbReference type="Gene3D" id="2.20.130.10">
    <property type="entry name" value="CAC2371-like domains"/>
    <property type="match status" value="1"/>
</dbReference>
<gene>
    <name evidence="4" type="ORF">EV186_1087</name>
</gene>
<dbReference type="CDD" id="cd02440">
    <property type="entry name" value="AdoMet_MTases"/>
    <property type="match status" value="1"/>
</dbReference>
<evidence type="ECO:0000313" key="4">
    <source>
        <dbReference type="EMBL" id="TDP91798.1"/>
    </source>
</evidence>
<dbReference type="Proteomes" id="UP000295444">
    <property type="component" value="Unassembled WGS sequence"/>
</dbReference>
<dbReference type="EMBL" id="SNXZ01000008">
    <property type="protein sequence ID" value="TDP91798.1"/>
    <property type="molecule type" value="Genomic_DNA"/>
</dbReference>
<dbReference type="Pfam" id="PF13649">
    <property type="entry name" value="Methyltransf_25"/>
    <property type="match status" value="1"/>
</dbReference>
<evidence type="ECO:0000259" key="3">
    <source>
        <dbReference type="Pfam" id="PF13649"/>
    </source>
</evidence>
<keyword evidence="2" id="KW-0808">Transferase</keyword>
<evidence type="ECO:0000313" key="5">
    <source>
        <dbReference type="Proteomes" id="UP000295444"/>
    </source>
</evidence>
<dbReference type="InterPro" id="IPR029063">
    <property type="entry name" value="SAM-dependent_MTases_sf"/>
</dbReference>
<reference evidence="4 5" key="1">
    <citation type="submission" date="2019-03" db="EMBL/GenBank/DDBJ databases">
        <title>Genomic Encyclopedia of Type Strains, Phase IV (KMG-IV): sequencing the most valuable type-strain genomes for metagenomic binning, comparative biology and taxonomic classification.</title>
        <authorList>
            <person name="Goeker M."/>
        </authorList>
    </citation>
    <scope>NUCLEOTIDE SEQUENCE [LARGE SCALE GENOMIC DNA]</scope>
    <source>
        <strain evidence="4 5">DSM 45361</strain>
    </source>
</reference>
<dbReference type="InterPro" id="IPR041698">
    <property type="entry name" value="Methyltransf_25"/>
</dbReference>
<dbReference type="GO" id="GO:0032259">
    <property type="term" value="P:methylation"/>
    <property type="evidence" value="ECO:0007669"/>
    <property type="project" value="UniProtKB-KW"/>
</dbReference>
<dbReference type="PANTHER" id="PTHR43861:SF1">
    <property type="entry name" value="TRANS-ACONITATE 2-METHYLTRANSFERASE"/>
    <property type="match status" value="1"/>
</dbReference>
<keyword evidence="4" id="KW-0830">Ubiquinone</keyword>
<name>A0A4V3CXW1_LABRH</name>
<accession>A0A4V3CXW1</accession>
<dbReference type="RefSeq" id="WP_166659442.1">
    <property type="nucleotide sequence ID" value="NZ_SNXZ01000008.1"/>
</dbReference>
<protein>
    <submittedName>
        <fullName evidence="4">Ubiquinone/menaquinone biosynthesis C-methylase UbiE</fullName>
    </submittedName>
</protein>
<dbReference type="GO" id="GO:0008168">
    <property type="term" value="F:methyltransferase activity"/>
    <property type="evidence" value="ECO:0007669"/>
    <property type="project" value="UniProtKB-KW"/>
</dbReference>
<proteinExistence type="predicted"/>
<dbReference type="Gene3D" id="3.40.50.150">
    <property type="entry name" value="Vaccinia Virus protein VP39"/>
    <property type="match status" value="1"/>
</dbReference>
<evidence type="ECO:0000256" key="1">
    <source>
        <dbReference type="ARBA" id="ARBA00022603"/>
    </source>
</evidence>
<evidence type="ECO:0000256" key="2">
    <source>
        <dbReference type="ARBA" id="ARBA00022679"/>
    </source>
</evidence>